<evidence type="ECO:0000256" key="4">
    <source>
        <dbReference type="ARBA" id="ARBA00022723"/>
    </source>
</evidence>
<feature type="domain" description="Radical SAM core" evidence="13">
    <location>
        <begin position="23"/>
        <end position="248"/>
    </location>
</feature>
<dbReference type="SFLD" id="SFLDG01383">
    <property type="entry name" value="cyclic_pyranopterin_phosphate"/>
    <property type="match status" value="1"/>
</dbReference>
<dbReference type="SFLD" id="SFLDG01386">
    <property type="entry name" value="main_SPASM_domain-containing"/>
    <property type="match status" value="1"/>
</dbReference>
<dbReference type="GO" id="GO:0061798">
    <property type="term" value="F:GTP 3',8'-cyclase activity"/>
    <property type="evidence" value="ECO:0007669"/>
    <property type="project" value="UniProtKB-UniRule"/>
</dbReference>
<feature type="binding site" evidence="12">
    <location>
        <position position="43"/>
    </location>
    <ligand>
        <name>[4Fe-4S] cluster</name>
        <dbReference type="ChEBI" id="CHEBI:49883"/>
        <label>1</label>
        <note>4Fe-4S-S-AdoMet</note>
    </ligand>
</feature>
<protein>
    <recommendedName>
        <fullName evidence="1 12">GTP 3',8-cyclase</fullName>
        <ecNumber evidence="1 12">4.1.99.22</ecNumber>
    </recommendedName>
    <alternativeName>
        <fullName evidence="12">Molybdenum cofactor biosynthesis protein A</fullName>
    </alternativeName>
</protein>
<comment type="catalytic activity">
    <reaction evidence="11 12">
        <text>GTP + AH2 + S-adenosyl-L-methionine = (8S)-3',8-cyclo-7,8-dihydroguanosine 5'-triphosphate + 5'-deoxyadenosine + L-methionine + A + H(+)</text>
        <dbReference type="Rhea" id="RHEA:49576"/>
        <dbReference type="ChEBI" id="CHEBI:13193"/>
        <dbReference type="ChEBI" id="CHEBI:15378"/>
        <dbReference type="ChEBI" id="CHEBI:17319"/>
        <dbReference type="ChEBI" id="CHEBI:17499"/>
        <dbReference type="ChEBI" id="CHEBI:37565"/>
        <dbReference type="ChEBI" id="CHEBI:57844"/>
        <dbReference type="ChEBI" id="CHEBI:59789"/>
        <dbReference type="ChEBI" id="CHEBI:131766"/>
        <dbReference type="EC" id="4.1.99.22"/>
    </reaction>
</comment>
<dbReference type="NCBIfam" id="TIGR02666">
    <property type="entry name" value="moaA"/>
    <property type="match status" value="1"/>
</dbReference>
<dbReference type="InterPro" id="IPR058240">
    <property type="entry name" value="rSAM_sf"/>
</dbReference>
<evidence type="ECO:0000256" key="8">
    <source>
        <dbReference type="ARBA" id="ARBA00023134"/>
    </source>
</evidence>
<evidence type="ECO:0000256" key="6">
    <source>
        <dbReference type="ARBA" id="ARBA00023004"/>
    </source>
</evidence>
<evidence type="ECO:0000259" key="13">
    <source>
        <dbReference type="PROSITE" id="PS51918"/>
    </source>
</evidence>
<keyword evidence="10 12" id="KW-0456">Lyase</keyword>
<evidence type="ECO:0000256" key="12">
    <source>
        <dbReference type="HAMAP-Rule" id="MF_01225"/>
    </source>
</evidence>
<comment type="cofactor">
    <cofactor evidence="12">
        <name>[4Fe-4S] cluster</name>
        <dbReference type="ChEBI" id="CHEBI:49883"/>
    </cofactor>
    <text evidence="12">Binds 2 [4Fe-4S] clusters. Binds 1 [4Fe-4S] cluster coordinated with 3 cysteines and an exchangeable S-adenosyl-L-methionine and 1 [4Fe-4S] cluster coordinated with 3 cysteines and the GTP-derived substrate.</text>
</comment>
<dbReference type="SFLD" id="SFLDS00029">
    <property type="entry name" value="Radical_SAM"/>
    <property type="match status" value="1"/>
</dbReference>
<dbReference type="SMART" id="SM00729">
    <property type="entry name" value="Elp3"/>
    <property type="match status" value="1"/>
</dbReference>
<feature type="binding site" evidence="12">
    <location>
        <position position="39"/>
    </location>
    <ligand>
        <name>[4Fe-4S] cluster</name>
        <dbReference type="ChEBI" id="CHEBI:49883"/>
        <label>1</label>
        <note>4Fe-4S-S-AdoMet</note>
    </ligand>
</feature>
<dbReference type="InterPro" id="IPR040064">
    <property type="entry name" value="MoaA-like"/>
</dbReference>
<keyword evidence="8 12" id="KW-0342">GTP-binding</keyword>
<evidence type="ECO:0000256" key="7">
    <source>
        <dbReference type="ARBA" id="ARBA00023014"/>
    </source>
</evidence>
<keyword evidence="5 12" id="KW-0547">Nucleotide-binding</keyword>
<dbReference type="EMBL" id="FZQA01000003">
    <property type="protein sequence ID" value="SNT73399.1"/>
    <property type="molecule type" value="Genomic_DNA"/>
</dbReference>
<feature type="binding site" evidence="12">
    <location>
        <position position="175"/>
    </location>
    <ligand>
        <name>GTP</name>
        <dbReference type="ChEBI" id="CHEBI:37565"/>
    </ligand>
</feature>
<keyword evidence="2 12" id="KW-0004">4Fe-4S</keyword>
<keyword evidence="7 12" id="KW-0411">Iron-sulfur</keyword>
<dbReference type="GO" id="GO:1904047">
    <property type="term" value="F:S-adenosyl-L-methionine binding"/>
    <property type="evidence" value="ECO:0007669"/>
    <property type="project" value="UniProtKB-UniRule"/>
</dbReference>
<dbReference type="EC" id="4.1.99.22" evidence="1 12"/>
<evidence type="ECO:0000256" key="2">
    <source>
        <dbReference type="ARBA" id="ARBA00022485"/>
    </source>
</evidence>
<comment type="similarity">
    <text evidence="12">Belongs to the radical SAM superfamily. MoaA family.</text>
</comment>
<feature type="binding site" evidence="12">
    <location>
        <position position="272"/>
    </location>
    <ligand>
        <name>[4Fe-4S] cluster</name>
        <dbReference type="ChEBI" id="CHEBI:49883"/>
        <label>2</label>
        <note>4Fe-4S-substrate</note>
    </ligand>
</feature>
<dbReference type="InterPro" id="IPR013785">
    <property type="entry name" value="Aldolase_TIM"/>
</dbReference>
<dbReference type="PANTHER" id="PTHR22960">
    <property type="entry name" value="MOLYBDOPTERIN COFACTOR SYNTHESIS PROTEIN A"/>
    <property type="match status" value="1"/>
</dbReference>
<feature type="binding site" evidence="12">
    <location>
        <position position="32"/>
    </location>
    <ligand>
        <name>GTP</name>
        <dbReference type="ChEBI" id="CHEBI:37565"/>
    </ligand>
</feature>
<dbReference type="HAMAP" id="MF_01225_B">
    <property type="entry name" value="MoaA_B"/>
    <property type="match status" value="1"/>
</dbReference>
<dbReference type="InterPro" id="IPR050105">
    <property type="entry name" value="MoCo_biosynth_MoaA/MoaC"/>
</dbReference>
<feature type="binding site" evidence="12">
    <location>
        <position position="85"/>
    </location>
    <ligand>
        <name>S-adenosyl-L-methionine</name>
        <dbReference type="ChEBI" id="CHEBI:59789"/>
    </ligand>
</feature>
<dbReference type="GO" id="GO:0046872">
    <property type="term" value="F:metal ion binding"/>
    <property type="evidence" value="ECO:0007669"/>
    <property type="project" value="UniProtKB-KW"/>
</dbReference>
<evidence type="ECO:0000256" key="1">
    <source>
        <dbReference type="ARBA" id="ARBA00012167"/>
    </source>
</evidence>
<keyword evidence="6 12" id="KW-0408">Iron</keyword>
<evidence type="ECO:0000256" key="10">
    <source>
        <dbReference type="ARBA" id="ARBA00023239"/>
    </source>
</evidence>
<gene>
    <name evidence="12" type="primary">moaA</name>
    <name evidence="14" type="ORF">SAMN06297382_1792</name>
</gene>
<keyword evidence="3 12" id="KW-0949">S-adenosyl-L-methionine</keyword>
<dbReference type="InterPro" id="IPR007197">
    <property type="entry name" value="rSAM"/>
</dbReference>
<feature type="binding site" evidence="12">
    <location>
        <position position="139"/>
    </location>
    <ligand>
        <name>S-adenosyl-L-methionine</name>
        <dbReference type="ChEBI" id="CHEBI:59789"/>
    </ligand>
</feature>
<proteinExistence type="inferred from homology"/>
<feature type="binding site" evidence="12">
    <location>
        <position position="45"/>
    </location>
    <ligand>
        <name>S-adenosyl-L-methionine</name>
        <dbReference type="ChEBI" id="CHEBI:59789"/>
    </ligand>
</feature>
<name>A0A239PSZ0_9PROT</name>
<dbReference type="AlphaFoldDB" id="A0A239PSZ0"/>
<dbReference type="InterPro" id="IPR000385">
    <property type="entry name" value="MoaA_NifB_PqqE_Fe-S-bd_CS"/>
</dbReference>
<dbReference type="RefSeq" id="WP_089412257.1">
    <property type="nucleotide sequence ID" value="NZ_FZQA01000003.1"/>
</dbReference>
<feature type="binding site" evidence="12">
    <location>
        <begin position="277"/>
        <end position="279"/>
    </location>
    <ligand>
        <name>GTP</name>
        <dbReference type="ChEBI" id="CHEBI:37565"/>
    </ligand>
</feature>
<comment type="function">
    <text evidence="12">Catalyzes the cyclization of GTP to (8S)-3',8-cyclo-7,8-dihydroguanosine 5'-triphosphate.</text>
</comment>
<dbReference type="Pfam" id="PF04055">
    <property type="entry name" value="Radical_SAM"/>
    <property type="match status" value="1"/>
</dbReference>
<dbReference type="Gene3D" id="3.20.20.70">
    <property type="entry name" value="Aldolase class I"/>
    <property type="match status" value="1"/>
</dbReference>
<feature type="binding site" evidence="12">
    <location>
        <position position="46"/>
    </location>
    <ligand>
        <name>[4Fe-4S] cluster</name>
        <dbReference type="ChEBI" id="CHEBI:49883"/>
        <label>1</label>
        <note>4Fe-4S-S-AdoMet</note>
    </ligand>
</feature>
<keyword evidence="4 12" id="KW-0479">Metal-binding</keyword>
<dbReference type="CDD" id="cd21117">
    <property type="entry name" value="Twitch_MoaA"/>
    <property type="match status" value="1"/>
</dbReference>
<dbReference type="InterPro" id="IPR006638">
    <property type="entry name" value="Elp3/MiaA/NifB-like_rSAM"/>
</dbReference>
<reference evidence="14 15" key="1">
    <citation type="submission" date="2017-07" db="EMBL/GenBank/DDBJ databases">
        <authorList>
            <person name="Sun Z.S."/>
            <person name="Albrecht U."/>
            <person name="Echele G."/>
            <person name="Lee C.C."/>
        </authorList>
    </citation>
    <scope>NUCLEOTIDE SEQUENCE [LARGE SCALE GENOMIC DNA]</scope>
    <source>
        <strain evidence="14 15">CGMCC 1.12710</strain>
    </source>
</reference>
<keyword evidence="9 12" id="KW-0501">Molybdenum cofactor biosynthesis</keyword>
<organism evidence="14 15">
    <name type="scientific">Amphiplicatus metriothermophilus</name>
    <dbReference type="NCBI Taxonomy" id="1519374"/>
    <lineage>
        <taxon>Bacteria</taxon>
        <taxon>Pseudomonadati</taxon>
        <taxon>Pseudomonadota</taxon>
        <taxon>Alphaproteobacteria</taxon>
        <taxon>Parvularculales</taxon>
        <taxon>Parvularculaceae</taxon>
        <taxon>Amphiplicatus</taxon>
    </lineage>
</organism>
<comment type="pathway">
    <text evidence="12">Cofactor biosynthesis; molybdopterin biosynthesis.</text>
</comment>
<feature type="binding site" evidence="12">
    <location>
        <position position="209"/>
    </location>
    <ligand>
        <name>S-adenosyl-L-methionine</name>
        <dbReference type="ChEBI" id="CHEBI:59789"/>
    </ligand>
</feature>
<dbReference type="GO" id="GO:0061799">
    <property type="term" value="F:cyclic pyranopterin monophosphate synthase activity"/>
    <property type="evidence" value="ECO:0007669"/>
    <property type="project" value="TreeGrafter"/>
</dbReference>
<accession>A0A239PSZ0</accession>
<evidence type="ECO:0000256" key="3">
    <source>
        <dbReference type="ARBA" id="ARBA00022691"/>
    </source>
</evidence>
<dbReference type="PROSITE" id="PS01305">
    <property type="entry name" value="MOAA_NIFB_PQQE"/>
    <property type="match status" value="1"/>
</dbReference>
<evidence type="ECO:0000256" key="5">
    <source>
        <dbReference type="ARBA" id="ARBA00022741"/>
    </source>
</evidence>
<feature type="binding site" evidence="12">
    <location>
        <position position="289"/>
    </location>
    <ligand>
        <name>[4Fe-4S] cluster</name>
        <dbReference type="ChEBI" id="CHEBI:49883"/>
        <label>2</label>
        <note>4Fe-4S-substrate</note>
    </ligand>
</feature>
<dbReference type="InterPro" id="IPR013483">
    <property type="entry name" value="MoaA"/>
</dbReference>
<dbReference type="GO" id="GO:0051539">
    <property type="term" value="F:4 iron, 4 sulfur cluster binding"/>
    <property type="evidence" value="ECO:0007669"/>
    <property type="project" value="UniProtKB-UniRule"/>
</dbReference>
<evidence type="ECO:0000256" key="11">
    <source>
        <dbReference type="ARBA" id="ARBA00048697"/>
    </source>
</evidence>
<dbReference type="PANTHER" id="PTHR22960:SF0">
    <property type="entry name" value="MOLYBDENUM COFACTOR BIOSYNTHESIS PROTEIN 1"/>
    <property type="match status" value="1"/>
</dbReference>
<dbReference type="Pfam" id="PF06463">
    <property type="entry name" value="Mob_synth_C"/>
    <property type="match status" value="1"/>
</dbReference>
<dbReference type="OrthoDB" id="9763993at2"/>
<evidence type="ECO:0000313" key="15">
    <source>
        <dbReference type="Proteomes" id="UP000198346"/>
    </source>
</evidence>
<feature type="binding site" evidence="12">
    <location>
        <position position="115"/>
    </location>
    <ligand>
        <name>GTP</name>
        <dbReference type="ChEBI" id="CHEBI:37565"/>
    </ligand>
</feature>
<dbReference type="Proteomes" id="UP000198346">
    <property type="component" value="Unassembled WGS sequence"/>
</dbReference>
<evidence type="ECO:0000313" key="14">
    <source>
        <dbReference type="EMBL" id="SNT73399.1"/>
    </source>
</evidence>
<dbReference type="GO" id="GO:0005525">
    <property type="term" value="F:GTP binding"/>
    <property type="evidence" value="ECO:0007669"/>
    <property type="project" value="UniProtKB-UniRule"/>
</dbReference>
<dbReference type="SFLD" id="SFLDG01067">
    <property type="entry name" value="SPASM/twitch_domain_containing"/>
    <property type="match status" value="1"/>
</dbReference>
<keyword evidence="15" id="KW-1185">Reference proteome</keyword>
<feature type="binding site" evidence="12">
    <location>
        <position position="275"/>
    </location>
    <ligand>
        <name>[4Fe-4S] cluster</name>
        <dbReference type="ChEBI" id="CHEBI:49883"/>
        <label>2</label>
        <note>4Fe-4S-substrate</note>
    </ligand>
</feature>
<evidence type="ECO:0000256" key="9">
    <source>
        <dbReference type="ARBA" id="ARBA00023150"/>
    </source>
</evidence>
<comment type="subunit">
    <text evidence="12">Monomer and homodimer.</text>
</comment>
<sequence>MTTLSSIDAAREAGAPARPLVDPFGRTIAYLRVSVTDRCNLRCAYCMPERMRFLPKTDLLTLEEMARIVRAFIRRGVRKVRLTGGEPLARRGVEALIADLGEEVRRGALDELTLTTNGALLARHAAGLAAAGVRRINVSLDTLDRARFARIARRDALADVLDGIEAARAAGLAVKINTVALKDDNADEIPDIIVWAHGRGMDVSLIEVMPLGEVDEDRFDQYLPLCEVRAALEKRWTLTDVAYRTGGPSRYARVEQTGGRVGFITPLTKNFCEGCNRVRLTCTGRLYMCLGRDDDADFRALLRAGADDATLDAALDAAIARKPWGHDFRIDRPGAAPAVARAMSMTGG</sequence>
<dbReference type="GO" id="GO:0006777">
    <property type="term" value="P:Mo-molybdopterin cofactor biosynthetic process"/>
    <property type="evidence" value="ECO:0007669"/>
    <property type="project" value="UniProtKB-UniRule"/>
</dbReference>
<dbReference type="UniPathway" id="UPA00344"/>
<feature type="binding site" evidence="12">
    <location>
        <position position="81"/>
    </location>
    <ligand>
        <name>GTP</name>
        <dbReference type="ChEBI" id="CHEBI:37565"/>
    </ligand>
</feature>
<dbReference type="InterPro" id="IPR010505">
    <property type="entry name" value="MoaA_twitch"/>
</dbReference>
<dbReference type="PROSITE" id="PS51918">
    <property type="entry name" value="RADICAL_SAM"/>
    <property type="match status" value="1"/>
</dbReference>
<dbReference type="SUPFAM" id="SSF102114">
    <property type="entry name" value="Radical SAM enzymes"/>
    <property type="match status" value="1"/>
</dbReference>
<dbReference type="CDD" id="cd01335">
    <property type="entry name" value="Radical_SAM"/>
    <property type="match status" value="1"/>
</dbReference>